<organism evidence="9 10">
    <name type="scientific">Intestinibaculum porci</name>
    <dbReference type="NCBI Taxonomy" id="2487118"/>
    <lineage>
        <taxon>Bacteria</taxon>
        <taxon>Bacillati</taxon>
        <taxon>Bacillota</taxon>
        <taxon>Erysipelotrichia</taxon>
        <taxon>Erysipelotrichales</taxon>
        <taxon>Erysipelotrichaceae</taxon>
        <taxon>Intestinibaculum</taxon>
    </lineage>
</organism>
<evidence type="ECO:0000256" key="7">
    <source>
        <dbReference type="SAM" id="Phobius"/>
    </source>
</evidence>
<gene>
    <name evidence="9" type="ORF">SG0102_21850</name>
</gene>
<evidence type="ECO:0000256" key="1">
    <source>
        <dbReference type="ARBA" id="ARBA00004651"/>
    </source>
</evidence>
<keyword evidence="5 7" id="KW-1133">Transmembrane helix</keyword>
<sequence>MKRNKNSQPGKVRIILAFVFSFLFLLLGLAARWGSATWGNLSMDELIFTLTQPLTGTGQGMIPNFIKAAVIPTIVIIVLSILLYRFCAKRQHAKAMLNIMFIVSCLVVCVFGYGFLSKLDIINYLIDQNTESTFIKDNYVNPKTAQITFPSKKRNLIYIYLESMEMTSSDKKNGGAFKQDVIPELTKLSKENENFSGNTSTLNGGYSLPGSTWTMGALFAQSSGLPLKTDLGQNAMQTQKTFFPSLTTLGDILAKQNYHQTFMIGSNGAFSGRSTYYKDHGNFDIEDYNAAIREKEIPSNYKVFWGYEDEKLFALSKQKLTKLAQSSQPFNFTMLTVDTHFPNGYKCRLCKNEFDSQYLNVMACSSRQVTAFVKWIQAQPWYQNTTIVINGDHPTMSKSYTSMVPSSYQRKTYTTYINAAVKPATHKRRTYATMDNFPTTLAALGATIKGNRLGLGTNLFSNTETLSEKYGYEKETQELRRTSSYLDSLEKVTDTTAAKEFYYNEAKKFGHKTLLEVKKVDGTKVTARITDFRHDKKIARVNLRASKNKSITPYISTTMKCLDAKNAIYEATIDVASLNTKKLYIEVSYDDKENINYPLARKQVTLK</sequence>
<feature type="transmembrane region" description="Helical" evidence="7">
    <location>
        <begin position="65"/>
        <end position="84"/>
    </location>
</feature>
<evidence type="ECO:0000256" key="2">
    <source>
        <dbReference type="ARBA" id="ARBA00004936"/>
    </source>
</evidence>
<dbReference type="OrthoDB" id="9760224at2"/>
<evidence type="ECO:0000313" key="10">
    <source>
        <dbReference type="Proteomes" id="UP000268059"/>
    </source>
</evidence>
<reference evidence="9 10" key="1">
    <citation type="submission" date="2018-11" db="EMBL/GenBank/DDBJ databases">
        <title>Novel Erysipelotrichaceae bacterium isolated from small intestine of a swine.</title>
        <authorList>
            <person name="Kim J.S."/>
            <person name="Choe H."/>
            <person name="Lee Y.R."/>
            <person name="Kim K.M."/>
            <person name="Park D.S."/>
        </authorList>
    </citation>
    <scope>NUCLEOTIDE SEQUENCE [LARGE SCALE GENOMIC DNA]</scope>
    <source>
        <strain evidence="9 10">SG0102</strain>
    </source>
</reference>
<evidence type="ECO:0000259" key="8">
    <source>
        <dbReference type="Pfam" id="PF00884"/>
    </source>
</evidence>
<keyword evidence="10" id="KW-1185">Reference proteome</keyword>
<feature type="transmembrane region" description="Helical" evidence="7">
    <location>
        <begin position="96"/>
        <end position="116"/>
    </location>
</feature>
<dbReference type="InterPro" id="IPR000917">
    <property type="entry name" value="Sulfatase_N"/>
</dbReference>
<dbReference type="CDD" id="cd16015">
    <property type="entry name" value="LTA_synthase"/>
    <property type="match status" value="1"/>
</dbReference>
<name>A0A3G9JML5_9FIRM</name>
<feature type="domain" description="Sulfatase N-terminal" evidence="8">
    <location>
        <begin position="154"/>
        <end position="445"/>
    </location>
</feature>
<dbReference type="Pfam" id="PF00884">
    <property type="entry name" value="Sulfatase"/>
    <property type="match status" value="1"/>
</dbReference>
<dbReference type="Proteomes" id="UP000268059">
    <property type="component" value="Chromosome"/>
</dbReference>
<comment type="pathway">
    <text evidence="2">Cell wall biogenesis; lipoteichoic acid biosynthesis.</text>
</comment>
<dbReference type="PANTHER" id="PTHR47371">
    <property type="entry name" value="LIPOTEICHOIC ACID SYNTHASE"/>
    <property type="match status" value="1"/>
</dbReference>
<feature type="transmembrane region" description="Helical" evidence="7">
    <location>
        <begin position="12"/>
        <end position="33"/>
    </location>
</feature>
<protein>
    <recommendedName>
        <fullName evidence="8">Sulfatase N-terminal domain-containing protein</fullName>
    </recommendedName>
</protein>
<evidence type="ECO:0000256" key="6">
    <source>
        <dbReference type="ARBA" id="ARBA00023136"/>
    </source>
</evidence>
<dbReference type="SUPFAM" id="SSF53649">
    <property type="entry name" value="Alkaline phosphatase-like"/>
    <property type="match status" value="1"/>
</dbReference>
<dbReference type="EMBL" id="AP019309">
    <property type="protein sequence ID" value="BBH27251.1"/>
    <property type="molecule type" value="Genomic_DNA"/>
</dbReference>
<accession>A0A3G9JML5</accession>
<evidence type="ECO:0000256" key="3">
    <source>
        <dbReference type="ARBA" id="ARBA00022475"/>
    </source>
</evidence>
<evidence type="ECO:0000313" key="9">
    <source>
        <dbReference type="EMBL" id="BBH27251.1"/>
    </source>
</evidence>
<dbReference type="RefSeq" id="WP_125119996.1">
    <property type="nucleotide sequence ID" value="NZ_AP019309.1"/>
</dbReference>
<dbReference type="InterPro" id="IPR050448">
    <property type="entry name" value="OpgB/LTA_synthase_biosynth"/>
</dbReference>
<dbReference type="GO" id="GO:0005886">
    <property type="term" value="C:plasma membrane"/>
    <property type="evidence" value="ECO:0007669"/>
    <property type="project" value="UniProtKB-SubCell"/>
</dbReference>
<dbReference type="FunCoup" id="A0A3G9JML5">
    <property type="interactions" value="123"/>
</dbReference>
<dbReference type="KEGG" id="ebm:SG0102_21850"/>
<evidence type="ECO:0000256" key="5">
    <source>
        <dbReference type="ARBA" id="ARBA00022989"/>
    </source>
</evidence>
<keyword evidence="6 7" id="KW-0472">Membrane</keyword>
<dbReference type="InParanoid" id="A0A3G9JML5"/>
<comment type="subcellular location">
    <subcellularLocation>
        <location evidence="1">Cell membrane</location>
        <topology evidence="1">Multi-pass membrane protein</topology>
    </subcellularLocation>
</comment>
<dbReference type="PANTHER" id="PTHR47371:SF3">
    <property type="entry name" value="PHOSPHOGLYCEROL TRANSFERASE I"/>
    <property type="match status" value="1"/>
</dbReference>
<dbReference type="AlphaFoldDB" id="A0A3G9JML5"/>
<evidence type="ECO:0000256" key="4">
    <source>
        <dbReference type="ARBA" id="ARBA00022692"/>
    </source>
</evidence>
<keyword evidence="4 7" id="KW-0812">Transmembrane</keyword>
<dbReference type="Gene3D" id="3.40.720.10">
    <property type="entry name" value="Alkaline Phosphatase, subunit A"/>
    <property type="match status" value="1"/>
</dbReference>
<keyword evidence="3" id="KW-1003">Cell membrane</keyword>
<proteinExistence type="predicted"/>
<dbReference type="InterPro" id="IPR017850">
    <property type="entry name" value="Alkaline_phosphatase_core_sf"/>
</dbReference>